<organism evidence="2 3">
    <name type="scientific">Rattus norvegicus</name>
    <name type="common">Rat</name>
    <dbReference type="NCBI Taxonomy" id="10116"/>
    <lineage>
        <taxon>Eukaryota</taxon>
        <taxon>Metazoa</taxon>
        <taxon>Chordata</taxon>
        <taxon>Craniata</taxon>
        <taxon>Vertebrata</taxon>
        <taxon>Euteleostomi</taxon>
        <taxon>Mammalia</taxon>
        <taxon>Eutheria</taxon>
        <taxon>Euarchontoglires</taxon>
        <taxon>Glires</taxon>
        <taxon>Rodentia</taxon>
        <taxon>Myomorpha</taxon>
        <taxon>Muroidea</taxon>
        <taxon>Muridae</taxon>
        <taxon>Murinae</taxon>
        <taxon>Rattus</taxon>
    </lineage>
</organism>
<name>A6IPV2_RAT</name>
<feature type="region of interest" description="Disordered" evidence="1">
    <location>
        <begin position="50"/>
        <end position="72"/>
    </location>
</feature>
<evidence type="ECO:0000313" key="3">
    <source>
        <dbReference type="Proteomes" id="UP000234681"/>
    </source>
</evidence>
<feature type="compositionally biased region" description="Basic and acidic residues" evidence="1">
    <location>
        <begin position="57"/>
        <end position="68"/>
    </location>
</feature>
<reference evidence="2 3" key="1">
    <citation type="submission" date="2005-09" db="EMBL/GenBank/DDBJ databases">
        <authorList>
            <person name="Mural R.J."/>
            <person name="Li P.W."/>
            <person name="Adams M.D."/>
            <person name="Amanatides P.G."/>
            <person name="Baden-Tillson H."/>
            <person name="Barnstead M."/>
            <person name="Chin S.H."/>
            <person name="Dew I."/>
            <person name="Evans C.A."/>
            <person name="Ferriera S."/>
            <person name="Flanigan M."/>
            <person name="Fosler C."/>
            <person name="Glodek A."/>
            <person name="Gu Z."/>
            <person name="Holt R.A."/>
            <person name="Jennings D."/>
            <person name="Kraft C.L."/>
            <person name="Lu F."/>
            <person name="Nguyen T."/>
            <person name="Nusskern D.R."/>
            <person name="Pfannkoch C.M."/>
            <person name="Sitter C."/>
            <person name="Sutton G.G."/>
            <person name="Venter J.C."/>
            <person name="Wang Z."/>
            <person name="Woodage T."/>
            <person name="Zheng X.H."/>
            <person name="Zhong F."/>
        </authorList>
    </citation>
    <scope>NUCLEOTIDE SEQUENCE [LARGE SCALE GENOMIC DNA]</scope>
    <source>
        <strain>BN</strain>
        <strain evidence="3">Sprague-Dawley</strain>
    </source>
</reference>
<evidence type="ECO:0000313" key="2">
    <source>
        <dbReference type="EMBL" id="EDL96061.1"/>
    </source>
</evidence>
<proteinExistence type="predicted"/>
<protein>
    <submittedName>
        <fullName evidence="2">RCG36247</fullName>
    </submittedName>
</protein>
<dbReference type="EMBL" id="CH473966">
    <property type="protein sequence ID" value="EDL96061.1"/>
    <property type="molecule type" value="Genomic_DNA"/>
</dbReference>
<gene>
    <name evidence="2" type="ORF">rCG_36247</name>
</gene>
<dbReference type="Proteomes" id="UP000234681">
    <property type="component" value="Chromosome X"/>
</dbReference>
<accession>A6IPV2</accession>
<sequence>MMGWLRGSPPKSNKYVIKLSSWSSSVKTHHCALSFLPGCTTAPQEKSMSAYPTHHCQHPDMPKNEEGLKASSNKGGDVYSLPFLGDLKDFPKRHIPSLFESET</sequence>
<dbReference type="AlphaFoldDB" id="A6IPV2"/>
<evidence type="ECO:0000256" key="1">
    <source>
        <dbReference type="SAM" id="MobiDB-lite"/>
    </source>
</evidence>